<keyword evidence="3" id="KW-0804">Transcription</keyword>
<dbReference type="Pfam" id="PF01638">
    <property type="entry name" value="HxlR"/>
    <property type="match status" value="1"/>
</dbReference>
<dbReference type="STRING" id="479432.Sros_0324"/>
<dbReference type="SUPFAM" id="SSF46785">
    <property type="entry name" value="Winged helix' DNA-binding domain"/>
    <property type="match status" value="1"/>
</dbReference>
<dbReference type="GO" id="GO:0003677">
    <property type="term" value="F:DNA binding"/>
    <property type="evidence" value="ECO:0007669"/>
    <property type="project" value="UniProtKB-KW"/>
</dbReference>
<gene>
    <name evidence="6" type="ordered locus">Sros_0324</name>
</gene>
<evidence type="ECO:0000256" key="2">
    <source>
        <dbReference type="ARBA" id="ARBA00023125"/>
    </source>
</evidence>
<dbReference type="KEGG" id="sro:Sros_0324"/>
<dbReference type="InterPro" id="IPR002577">
    <property type="entry name" value="HTH_HxlR"/>
</dbReference>
<dbReference type="RefSeq" id="WP_012887102.1">
    <property type="nucleotide sequence ID" value="NC_013595.1"/>
</dbReference>
<evidence type="ECO:0000313" key="6">
    <source>
        <dbReference type="EMBL" id="ACZ83356.1"/>
    </source>
</evidence>
<evidence type="ECO:0000256" key="3">
    <source>
        <dbReference type="ARBA" id="ARBA00023163"/>
    </source>
</evidence>
<dbReference type="PANTHER" id="PTHR33204:SF39">
    <property type="entry name" value="TRANSCRIPTIONAL REGULATORY PROTEIN"/>
    <property type="match status" value="1"/>
</dbReference>
<keyword evidence="2" id="KW-0238">DNA-binding</keyword>
<dbReference type="InterPro" id="IPR036390">
    <property type="entry name" value="WH_DNA-bd_sf"/>
</dbReference>
<evidence type="ECO:0000256" key="1">
    <source>
        <dbReference type="ARBA" id="ARBA00023015"/>
    </source>
</evidence>
<keyword evidence="7" id="KW-1185">Reference proteome</keyword>
<dbReference type="PROSITE" id="PS51118">
    <property type="entry name" value="HTH_HXLR"/>
    <property type="match status" value="1"/>
</dbReference>
<evidence type="ECO:0000313" key="7">
    <source>
        <dbReference type="Proteomes" id="UP000002029"/>
    </source>
</evidence>
<feature type="domain" description="HTH hxlR-type" evidence="5">
    <location>
        <begin position="30"/>
        <end position="128"/>
    </location>
</feature>
<protein>
    <submittedName>
        <fullName evidence="6">Transcriptional regulator protein-like protein</fullName>
    </submittedName>
</protein>
<proteinExistence type="predicted"/>
<evidence type="ECO:0000259" key="5">
    <source>
        <dbReference type="PROSITE" id="PS51118"/>
    </source>
</evidence>
<dbReference type="eggNOG" id="COG1733">
    <property type="taxonomic scope" value="Bacteria"/>
</dbReference>
<dbReference type="AlphaFoldDB" id="D2B0U9"/>
<sequence>MEDGTSKSPSNCLGTEDDYDARQWDTREDCEVRQILDRVADKWSLLVIALLDRRVLRFTELSRKVDGISQRMLTVTLRQLERDGLVRRTVHPVVPPRVDYELTPLGVTLHDTIQSLVMWTERHQNEIAVARADYDARADVASAAPVAPLPVSRGAMAAGRTGGRPAVPGRNGTLTADRNGTAAAGRNGTPPAGRDGTPGAGRNGTPAADRDGTPAAAAGGDGSRAGATTPRCETCGAPIHLARTGRPARFCGTACRQKAHRLRSRAVARDLV</sequence>
<reference evidence="6 7" key="1">
    <citation type="journal article" date="2010" name="Stand. Genomic Sci.">
        <title>Complete genome sequence of Streptosporangium roseum type strain (NI 9100).</title>
        <authorList>
            <person name="Nolan M."/>
            <person name="Sikorski J."/>
            <person name="Jando M."/>
            <person name="Lucas S."/>
            <person name="Lapidus A."/>
            <person name="Glavina Del Rio T."/>
            <person name="Chen F."/>
            <person name="Tice H."/>
            <person name="Pitluck S."/>
            <person name="Cheng J.F."/>
            <person name="Chertkov O."/>
            <person name="Sims D."/>
            <person name="Meincke L."/>
            <person name="Brettin T."/>
            <person name="Han C."/>
            <person name="Detter J.C."/>
            <person name="Bruce D."/>
            <person name="Goodwin L."/>
            <person name="Land M."/>
            <person name="Hauser L."/>
            <person name="Chang Y.J."/>
            <person name="Jeffries C.D."/>
            <person name="Ivanova N."/>
            <person name="Mavromatis K."/>
            <person name="Mikhailova N."/>
            <person name="Chen A."/>
            <person name="Palaniappan K."/>
            <person name="Chain P."/>
            <person name="Rohde M."/>
            <person name="Goker M."/>
            <person name="Bristow J."/>
            <person name="Eisen J.A."/>
            <person name="Markowitz V."/>
            <person name="Hugenholtz P."/>
            <person name="Kyrpides N.C."/>
            <person name="Klenk H.P."/>
        </authorList>
    </citation>
    <scope>NUCLEOTIDE SEQUENCE [LARGE SCALE GENOMIC DNA]</scope>
    <source>
        <strain evidence="7">ATCC 12428 / DSM 43021 / JCM 3005 / NI 9100</strain>
    </source>
</reference>
<dbReference type="InterPro" id="IPR036388">
    <property type="entry name" value="WH-like_DNA-bd_sf"/>
</dbReference>
<organism evidence="6 7">
    <name type="scientific">Streptosporangium roseum (strain ATCC 12428 / DSM 43021 / JCM 3005 / KCTC 9067 / NCIMB 10171 / NRRL 2505 / NI 9100)</name>
    <dbReference type="NCBI Taxonomy" id="479432"/>
    <lineage>
        <taxon>Bacteria</taxon>
        <taxon>Bacillati</taxon>
        <taxon>Actinomycetota</taxon>
        <taxon>Actinomycetes</taxon>
        <taxon>Streptosporangiales</taxon>
        <taxon>Streptosporangiaceae</taxon>
        <taxon>Streptosporangium</taxon>
    </lineage>
</organism>
<accession>D2B0U9</accession>
<feature type="region of interest" description="Disordered" evidence="4">
    <location>
        <begin position="155"/>
        <end position="230"/>
    </location>
</feature>
<feature type="compositionally biased region" description="Low complexity" evidence="4">
    <location>
        <begin position="155"/>
        <end position="166"/>
    </location>
</feature>
<dbReference type="EMBL" id="CP001814">
    <property type="protein sequence ID" value="ACZ83356.1"/>
    <property type="molecule type" value="Genomic_DNA"/>
</dbReference>
<dbReference type="HOGENOM" id="CLU_1022777_0_0_11"/>
<keyword evidence="1" id="KW-0805">Transcription regulation</keyword>
<dbReference type="Gene3D" id="1.10.10.10">
    <property type="entry name" value="Winged helix-like DNA-binding domain superfamily/Winged helix DNA-binding domain"/>
    <property type="match status" value="1"/>
</dbReference>
<dbReference type="Proteomes" id="UP000002029">
    <property type="component" value="Chromosome"/>
</dbReference>
<name>D2B0U9_STRRD</name>
<dbReference type="PANTHER" id="PTHR33204">
    <property type="entry name" value="TRANSCRIPTIONAL REGULATOR, MARR FAMILY"/>
    <property type="match status" value="1"/>
</dbReference>
<evidence type="ECO:0000256" key="4">
    <source>
        <dbReference type="SAM" id="MobiDB-lite"/>
    </source>
</evidence>